<evidence type="ECO:0000313" key="7">
    <source>
        <dbReference type="Proteomes" id="UP000006352"/>
    </source>
</evidence>
<dbReference type="PANTHER" id="PTHR10270">
    <property type="entry name" value="SOX TRANSCRIPTION FACTOR"/>
    <property type="match status" value="1"/>
</dbReference>
<dbReference type="GO" id="GO:0001228">
    <property type="term" value="F:DNA-binding transcription activator activity, RNA polymerase II-specific"/>
    <property type="evidence" value="ECO:0007669"/>
    <property type="project" value="TreeGrafter"/>
</dbReference>
<gene>
    <name evidence="6" type="ORF">FIBRA_06439</name>
</gene>
<accession>J4H428</accession>
<dbReference type="InterPro" id="IPR050140">
    <property type="entry name" value="SRY-related_HMG-box_TF-like"/>
</dbReference>
<dbReference type="PROSITE" id="PS50118">
    <property type="entry name" value="HMG_BOX_2"/>
    <property type="match status" value="1"/>
</dbReference>
<evidence type="ECO:0000256" key="1">
    <source>
        <dbReference type="ARBA" id="ARBA00023125"/>
    </source>
</evidence>
<sequence length="533" mass="57951">MALMSGYNQGSYYGTQGDVSLSYEERDECGAHDREGSVSGSETSSGYNHYLHGLKNDFDSADPEDPHVALTSQSLNADGTPKRPMNAFMIFARKRRPEISAANQMMRTGDVSKILSKEWNSMVMSEKKFYLDQAKKLKDNFNFKYPDYVYRRRPNNSRKKRKTESERDSPPGPLTGDREDTFEDVSPVEHDDFATHSTSHGYQHPTHGADSSASYNGSSPYSSQSNFLSSSALSESSLGLSSNRFEPSSTRLRNLSSSSDPAFDSTPFGAHLRLSSDSALNTAVLTQHSLPSGIGGGVTSQGYPSSFPSHLQWGINRDGSRMDARATWPILPALNTNIAGQRLGDKHTAAVTKPETYSPQLTHRSWPSATSPVPSNSSASSAHQYANASFPTLTSPFVPNESPTPRSAEVLPPHGSPSGGSQEYSSTTQVTRNLSSLPRQGDGYEQRSFPHSHVLPLPSTTAQYVSPAEHLTQWQAQYRSTAGTQPPDPSPFPLSNPSMHSASPSGTSPSSSSSGPNSAAQMHYWERSRLGRP</sequence>
<dbReference type="OrthoDB" id="1919336at2759"/>
<evidence type="ECO:0000259" key="5">
    <source>
        <dbReference type="PROSITE" id="PS50118"/>
    </source>
</evidence>
<dbReference type="GO" id="GO:0005634">
    <property type="term" value="C:nucleus"/>
    <property type="evidence" value="ECO:0007669"/>
    <property type="project" value="UniProtKB-UniRule"/>
</dbReference>
<reference evidence="6 7" key="1">
    <citation type="journal article" date="2012" name="Appl. Environ. Microbiol.">
        <title>Short-read sequencing for genomic analysis of the brown rot fungus Fibroporia radiculosa.</title>
        <authorList>
            <person name="Tang J.D."/>
            <person name="Perkins A.D."/>
            <person name="Sonstegard T.S."/>
            <person name="Schroeder S.G."/>
            <person name="Burgess S.C."/>
            <person name="Diehl S.V."/>
        </authorList>
    </citation>
    <scope>NUCLEOTIDE SEQUENCE [LARGE SCALE GENOMIC DNA]</scope>
    <source>
        <strain evidence="6 7">TFFH 294</strain>
    </source>
</reference>
<feature type="compositionally biased region" description="Basic and acidic residues" evidence="4">
    <location>
        <begin position="524"/>
        <end position="533"/>
    </location>
</feature>
<dbReference type="InParanoid" id="J4H428"/>
<keyword evidence="7" id="KW-1185">Reference proteome</keyword>
<dbReference type="GO" id="GO:0030154">
    <property type="term" value="P:cell differentiation"/>
    <property type="evidence" value="ECO:0007669"/>
    <property type="project" value="TreeGrafter"/>
</dbReference>
<feature type="compositionally biased region" description="Low complexity" evidence="4">
    <location>
        <begin position="495"/>
        <end position="518"/>
    </location>
</feature>
<dbReference type="Gene3D" id="1.10.30.10">
    <property type="entry name" value="High mobility group box domain"/>
    <property type="match status" value="1"/>
</dbReference>
<evidence type="ECO:0000256" key="4">
    <source>
        <dbReference type="SAM" id="MobiDB-lite"/>
    </source>
</evidence>
<feature type="compositionally biased region" description="Polar residues" evidence="4">
    <location>
        <begin position="355"/>
        <end position="365"/>
    </location>
</feature>
<dbReference type="Proteomes" id="UP000006352">
    <property type="component" value="Unassembled WGS sequence"/>
</dbReference>
<evidence type="ECO:0000313" key="6">
    <source>
        <dbReference type="EMBL" id="CCM04269.1"/>
    </source>
</evidence>
<dbReference type="EMBL" id="HE797147">
    <property type="protein sequence ID" value="CCM04269.1"/>
    <property type="molecule type" value="Genomic_DNA"/>
</dbReference>
<dbReference type="InterPro" id="IPR009071">
    <property type="entry name" value="HMG_box_dom"/>
</dbReference>
<name>J4H428_9APHY</name>
<keyword evidence="2" id="KW-0804">Transcription</keyword>
<feature type="DNA-binding region" description="HMG box" evidence="3">
    <location>
        <begin position="81"/>
        <end position="149"/>
    </location>
</feature>
<dbReference type="InterPro" id="IPR036910">
    <property type="entry name" value="HMG_box_dom_sf"/>
</dbReference>
<dbReference type="RefSeq" id="XP_012183552.1">
    <property type="nucleotide sequence ID" value="XM_012328162.1"/>
</dbReference>
<dbReference type="GO" id="GO:0000978">
    <property type="term" value="F:RNA polymerase II cis-regulatory region sequence-specific DNA binding"/>
    <property type="evidence" value="ECO:0007669"/>
    <property type="project" value="TreeGrafter"/>
</dbReference>
<feature type="domain" description="HMG box" evidence="5">
    <location>
        <begin position="81"/>
        <end position="149"/>
    </location>
</feature>
<keyword evidence="1 3" id="KW-0238">DNA-binding</keyword>
<feature type="compositionally biased region" description="Polar residues" evidence="4">
    <location>
        <begin position="475"/>
        <end position="484"/>
    </location>
</feature>
<feature type="region of interest" description="Disordered" evidence="4">
    <location>
        <begin position="24"/>
        <end position="46"/>
    </location>
</feature>
<feature type="compositionally biased region" description="Polar residues" evidence="4">
    <location>
        <begin position="390"/>
        <end position="405"/>
    </location>
</feature>
<dbReference type="PANTHER" id="PTHR10270:SF161">
    <property type="entry name" value="SEX-DETERMINING REGION Y PROTEIN"/>
    <property type="match status" value="1"/>
</dbReference>
<feature type="compositionally biased region" description="Low complexity" evidence="4">
    <location>
        <begin position="37"/>
        <end position="46"/>
    </location>
</feature>
<proteinExistence type="predicted"/>
<feature type="compositionally biased region" description="Low complexity" evidence="4">
    <location>
        <begin position="208"/>
        <end position="259"/>
    </location>
</feature>
<feature type="region of interest" description="Disordered" evidence="4">
    <location>
        <begin position="152"/>
        <end position="262"/>
    </location>
</feature>
<dbReference type="SUPFAM" id="SSF47095">
    <property type="entry name" value="HMG-box"/>
    <property type="match status" value="1"/>
</dbReference>
<dbReference type="AlphaFoldDB" id="J4H428"/>
<evidence type="ECO:0000256" key="2">
    <source>
        <dbReference type="ARBA" id="ARBA00023163"/>
    </source>
</evidence>
<protein>
    <recommendedName>
        <fullName evidence="5">HMG box domain-containing protein</fullName>
    </recommendedName>
</protein>
<feature type="region of interest" description="Disordered" evidence="4">
    <location>
        <begin position="475"/>
        <end position="533"/>
    </location>
</feature>
<evidence type="ECO:0000256" key="3">
    <source>
        <dbReference type="PROSITE-ProRule" id="PRU00267"/>
    </source>
</evidence>
<dbReference type="SMART" id="SM00398">
    <property type="entry name" value="HMG"/>
    <property type="match status" value="1"/>
</dbReference>
<dbReference type="GeneID" id="24099180"/>
<dbReference type="STRING" id="599839.J4H428"/>
<dbReference type="HOGENOM" id="CLU_028294_0_0_1"/>
<feature type="compositionally biased region" description="Low complexity" evidence="4">
    <location>
        <begin position="367"/>
        <end position="389"/>
    </location>
</feature>
<feature type="region of interest" description="Disordered" evidence="4">
    <location>
        <begin position="345"/>
        <end position="455"/>
    </location>
</feature>
<feature type="compositionally biased region" description="Basic residues" evidence="4">
    <location>
        <begin position="152"/>
        <end position="162"/>
    </location>
</feature>
<organism evidence="6 7">
    <name type="scientific">Fibroporia radiculosa</name>
    <dbReference type="NCBI Taxonomy" id="599839"/>
    <lineage>
        <taxon>Eukaryota</taxon>
        <taxon>Fungi</taxon>
        <taxon>Dikarya</taxon>
        <taxon>Basidiomycota</taxon>
        <taxon>Agaricomycotina</taxon>
        <taxon>Agaricomycetes</taxon>
        <taxon>Polyporales</taxon>
        <taxon>Fibroporiaceae</taxon>
        <taxon>Fibroporia</taxon>
    </lineage>
</organism>
<feature type="compositionally biased region" description="Polar residues" evidence="4">
    <location>
        <begin position="419"/>
        <end position="438"/>
    </location>
</feature>
<dbReference type="Pfam" id="PF00505">
    <property type="entry name" value="HMG_box"/>
    <property type="match status" value="1"/>
</dbReference>
<keyword evidence="3" id="KW-0539">Nucleus</keyword>